<keyword evidence="3" id="KW-0238">DNA-binding</keyword>
<evidence type="ECO:0000256" key="2">
    <source>
        <dbReference type="ARBA" id="ARBA00023015"/>
    </source>
</evidence>
<dbReference type="CDD" id="cd00371">
    <property type="entry name" value="HMA"/>
    <property type="match status" value="2"/>
</dbReference>
<evidence type="ECO:0000256" key="1">
    <source>
        <dbReference type="ARBA" id="ARBA00004170"/>
    </source>
</evidence>
<dbReference type="Gene3D" id="2.170.150.80">
    <property type="entry name" value="NAC domain"/>
    <property type="match status" value="1"/>
</dbReference>
<dbReference type="Gene3D" id="3.30.70.100">
    <property type="match status" value="2"/>
</dbReference>
<dbReference type="InterPro" id="IPR036093">
    <property type="entry name" value="NAC_dom_sf"/>
</dbReference>
<feature type="region of interest" description="Disordered" evidence="6">
    <location>
        <begin position="564"/>
        <end position="600"/>
    </location>
</feature>
<evidence type="ECO:0000313" key="10">
    <source>
        <dbReference type="Proteomes" id="UP001188597"/>
    </source>
</evidence>
<accession>A0AA88XAU6</accession>
<dbReference type="PANTHER" id="PTHR47066:SF1">
    <property type="entry name" value="HEAVY METAL-ASSOCIATED ISOPRENYLATED PLANT PROTEIN 9"/>
    <property type="match status" value="1"/>
</dbReference>
<dbReference type="InterPro" id="IPR036163">
    <property type="entry name" value="HMA_dom_sf"/>
</dbReference>
<dbReference type="Proteomes" id="UP001188597">
    <property type="component" value="Unassembled WGS sequence"/>
</dbReference>
<protein>
    <submittedName>
        <fullName evidence="9">Uncharacterized protein</fullName>
    </submittedName>
</protein>
<dbReference type="EMBL" id="JAVXUP010000015">
    <property type="protein sequence ID" value="KAK3042821.1"/>
    <property type="molecule type" value="Genomic_DNA"/>
</dbReference>
<feature type="region of interest" description="Disordered" evidence="6">
    <location>
        <begin position="752"/>
        <end position="833"/>
    </location>
</feature>
<evidence type="ECO:0000259" key="8">
    <source>
        <dbReference type="PROSITE" id="PS51005"/>
    </source>
</evidence>
<name>A0AA88XAU6_9ASTE</name>
<keyword evidence="2" id="KW-0805">Transcription regulation</keyword>
<dbReference type="SUPFAM" id="SSF55008">
    <property type="entry name" value="HMA, heavy metal-associated domain"/>
    <property type="match status" value="2"/>
</dbReference>
<dbReference type="GO" id="GO:0016020">
    <property type="term" value="C:membrane"/>
    <property type="evidence" value="ECO:0007669"/>
    <property type="project" value="UniProtKB-SubCell"/>
</dbReference>
<feature type="domain" description="HMA" evidence="7">
    <location>
        <begin position="601"/>
        <end position="664"/>
    </location>
</feature>
<reference evidence="9" key="1">
    <citation type="submission" date="2022-12" db="EMBL/GenBank/DDBJ databases">
        <title>Draft genome assemblies for two species of Escallonia (Escalloniales).</title>
        <authorList>
            <person name="Chanderbali A."/>
            <person name="Dervinis C."/>
            <person name="Anghel I."/>
            <person name="Soltis D."/>
            <person name="Soltis P."/>
            <person name="Zapata F."/>
        </authorList>
    </citation>
    <scope>NUCLEOTIDE SEQUENCE</scope>
    <source>
        <strain evidence="9">UCBG64.0493</strain>
        <tissue evidence="9">Leaf</tissue>
    </source>
</reference>
<dbReference type="GO" id="GO:0003677">
    <property type="term" value="F:DNA binding"/>
    <property type="evidence" value="ECO:0007669"/>
    <property type="project" value="UniProtKB-KW"/>
</dbReference>
<evidence type="ECO:0000256" key="6">
    <source>
        <dbReference type="SAM" id="MobiDB-lite"/>
    </source>
</evidence>
<feature type="compositionally biased region" description="Basic and acidic residues" evidence="6">
    <location>
        <begin position="759"/>
        <end position="826"/>
    </location>
</feature>
<keyword evidence="5" id="KW-0539">Nucleus</keyword>
<dbReference type="InterPro" id="IPR003441">
    <property type="entry name" value="NAC-dom"/>
</dbReference>
<gene>
    <name evidence="9" type="ORF">RJ639_001094</name>
</gene>
<dbReference type="GO" id="GO:0046872">
    <property type="term" value="F:metal ion binding"/>
    <property type="evidence" value="ECO:0007669"/>
    <property type="project" value="InterPro"/>
</dbReference>
<dbReference type="PROSITE" id="PS50846">
    <property type="entry name" value="HMA_2"/>
    <property type="match status" value="2"/>
</dbReference>
<feature type="compositionally biased region" description="Basic and acidic residues" evidence="6">
    <location>
        <begin position="573"/>
        <end position="599"/>
    </location>
</feature>
<proteinExistence type="predicted"/>
<organism evidence="9 10">
    <name type="scientific">Escallonia herrerae</name>
    <dbReference type="NCBI Taxonomy" id="1293975"/>
    <lineage>
        <taxon>Eukaryota</taxon>
        <taxon>Viridiplantae</taxon>
        <taxon>Streptophyta</taxon>
        <taxon>Embryophyta</taxon>
        <taxon>Tracheophyta</taxon>
        <taxon>Spermatophyta</taxon>
        <taxon>Magnoliopsida</taxon>
        <taxon>eudicotyledons</taxon>
        <taxon>Gunneridae</taxon>
        <taxon>Pentapetalae</taxon>
        <taxon>asterids</taxon>
        <taxon>campanulids</taxon>
        <taxon>Escalloniales</taxon>
        <taxon>Escalloniaceae</taxon>
        <taxon>Escallonia</taxon>
    </lineage>
</organism>
<keyword evidence="4" id="KW-0804">Transcription</keyword>
<sequence>MVLRRKSVLFQRLIFANGSLPTYPVMVLFSVAGTSLSVIETNDNEWYFFCRNGRYPNGGRVRRATKGGYWKATGNDRQIKSGKKEIGIKKILVFHTGRGSKAKRTGWKIHEYRVTDRTVDSIHTAQGAFVLCRLKFKDDYEKRDKDTGNSDGDEVENIVCSPSVVELVIGDTQSKPTTPLLSRQAETQPSFKHWRLDGVLEQAPSDFCEVMMEPQTEITNLDNIWRIANNTDGQVLDISSVKRDQELGKAPRDFHEPELKPPDAKIFSPLHLQLQFELGSSYLDFSNDCRRTQRQCAAQMLDIDTSTMAFVKDSGSCSLTDFPVAQGQVVTGYSRGGYDEETSKKKAHLQMESISEAYLTPDLTSNVTISEHSRLDASSAAPAGRQMFYSLRHLEESHHNNDAVGSIDNSCTDAQNTACASRAPSFVCVPAQGTAPRRIRFHKKLQIGSVTLGPPKYLRCGEISNELTPTVTEVEKATEKHTSAAAASTDENQDLSHIDSVVALEPSLKVDSNGNLHVEDHVEAVYMVSRAPPALCPSSSSLYKPMSQWVKKQKSSNYTVDVLNQEQAPVETKPAEEKKEEKTEEKKEEKPEEKKEEPKPPCPAVLFVDLHCVGCAKKIERSILRIRGVEGVTIDMGLNQVTIKGVVEPQAICNKIMKKTKRRVKLVSPVPAAEGEPVPEVVASQVSELTSVELIVNMHCEACAQQLKSKILKMKGVRTVETELSSGKVTVTGTMDANRLVEYVYRRTKKQAKIVPQPEPEKPQEEAKPEEEKKGDEKPAEESKPAEEKKEEAAAEEKKDGGENKPPVEEKKEGGEDKGGEKKEDGGGVNIQLEEQSMQRMVYYYQGQPLYVMDRIPPAPQLFSDENPNACCIT</sequence>
<dbReference type="GO" id="GO:0006355">
    <property type="term" value="P:regulation of DNA-templated transcription"/>
    <property type="evidence" value="ECO:0007669"/>
    <property type="project" value="InterPro"/>
</dbReference>
<dbReference type="Pfam" id="PF00403">
    <property type="entry name" value="HMA"/>
    <property type="match status" value="2"/>
</dbReference>
<feature type="domain" description="NAC" evidence="8">
    <location>
        <begin position="1"/>
        <end position="137"/>
    </location>
</feature>
<dbReference type="GO" id="GO:0009626">
    <property type="term" value="P:plant-type hypersensitive response"/>
    <property type="evidence" value="ECO:0007669"/>
    <property type="project" value="UniProtKB-KW"/>
</dbReference>
<keyword evidence="10" id="KW-1185">Reference proteome</keyword>
<dbReference type="Pfam" id="PF02365">
    <property type="entry name" value="NAM"/>
    <property type="match status" value="1"/>
</dbReference>
<evidence type="ECO:0000259" key="7">
    <source>
        <dbReference type="PROSITE" id="PS50846"/>
    </source>
</evidence>
<evidence type="ECO:0000313" key="9">
    <source>
        <dbReference type="EMBL" id="KAK3042821.1"/>
    </source>
</evidence>
<evidence type="ECO:0000256" key="5">
    <source>
        <dbReference type="ARBA" id="ARBA00023242"/>
    </source>
</evidence>
<dbReference type="PANTHER" id="PTHR47066">
    <property type="entry name" value="HEAVY METAL-ASSOCIATED ISOPRENYLATED PLANT PROTEIN 9"/>
    <property type="match status" value="1"/>
</dbReference>
<dbReference type="PROSITE" id="PS51005">
    <property type="entry name" value="NAC"/>
    <property type="match status" value="1"/>
</dbReference>
<dbReference type="AlphaFoldDB" id="A0AA88XAU6"/>
<evidence type="ECO:0000256" key="4">
    <source>
        <dbReference type="ARBA" id="ARBA00023163"/>
    </source>
</evidence>
<dbReference type="SUPFAM" id="SSF101941">
    <property type="entry name" value="NAC domain"/>
    <property type="match status" value="1"/>
</dbReference>
<feature type="domain" description="HMA" evidence="7">
    <location>
        <begin position="689"/>
        <end position="753"/>
    </location>
</feature>
<dbReference type="InterPro" id="IPR006121">
    <property type="entry name" value="HMA_dom"/>
</dbReference>
<comment type="subcellular location">
    <subcellularLocation>
        <location evidence="1">Membrane</location>
        <topology evidence="1">Peripheral membrane protein</topology>
    </subcellularLocation>
</comment>
<dbReference type="InterPro" id="IPR044258">
    <property type="entry name" value="HIPP09-like"/>
</dbReference>
<comment type="caution">
    <text evidence="9">The sequence shown here is derived from an EMBL/GenBank/DDBJ whole genome shotgun (WGS) entry which is preliminary data.</text>
</comment>
<evidence type="ECO:0000256" key="3">
    <source>
        <dbReference type="ARBA" id="ARBA00023125"/>
    </source>
</evidence>